<sequence length="224" mass="24179">MRAVVFVGPSVPPETVRQMVDGRAEVLPPVRRGDIHALYRDGAAKPTHIGVIDGQFFQGLSISPKEILAVMDDHGAKVYGAASIGALRAAELHTWGMTGIGEIFEMYRDGRVDGDDEVAITYDEDTLRPLCEPMVNMRVAFDAARERGIVSADVAERAVEAAKALYFPDRTYRRVLDELAGTIPAGDHARLAAFLEGEEAPDAKRADGIALLERMLADASSSAS</sequence>
<gene>
    <name evidence="2" type="ORF">HNP84_003375</name>
</gene>
<organism evidence="2 3">
    <name type="scientific">Thermocatellispora tengchongensis</name>
    <dbReference type="NCBI Taxonomy" id="1073253"/>
    <lineage>
        <taxon>Bacteria</taxon>
        <taxon>Bacillati</taxon>
        <taxon>Actinomycetota</taxon>
        <taxon>Actinomycetes</taxon>
        <taxon>Streptosporangiales</taxon>
        <taxon>Streptosporangiaceae</taxon>
        <taxon>Thermocatellispora</taxon>
    </lineage>
</organism>
<evidence type="ECO:0000313" key="3">
    <source>
        <dbReference type="Proteomes" id="UP000578449"/>
    </source>
</evidence>
<dbReference type="RefSeq" id="WP_185050593.1">
    <property type="nucleotide sequence ID" value="NZ_BAABIX010000001.1"/>
</dbReference>
<protein>
    <recommendedName>
        <fullName evidence="1">TfuA-like core domain-containing protein</fullName>
    </recommendedName>
</protein>
<evidence type="ECO:0000259" key="1">
    <source>
        <dbReference type="Pfam" id="PF07812"/>
    </source>
</evidence>
<dbReference type="Proteomes" id="UP000578449">
    <property type="component" value="Unassembled WGS sequence"/>
</dbReference>
<reference evidence="2 3" key="1">
    <citation type="submission" date="2020-08" db="EMBL/GenBank/DDBJ databases">
        <title>Genomic Encyclopedia of Type Strains, Phase IV (KMG-IV): sequencing the most valuable type-strain genomes for metagenomic binning, comparative biology and taxonomic classification.</title>
        <authorList>
            <person name="Goeker M."/>
        </authorList>
    </citation>
    <scope>NUCLEOTIDE SEQUENCE [LARGE SCALE GENOMIC DNA]</scope>
    <source>
        <strain evidence="2 3">DSM 45615</strain>
    </source>
</reference>
<accession>A0A840P3T7</accession>
<dbReference type="EMBL" id="JACHGN010000006">
    <property type="protein sequence ID" value="MBB5133649.1"/>
    <property type="molecule type" value="Genomic_DNA"/>
</dbReference>
<proteinExistence type="predicted"/>
<keyword evidence="3" id="KW-1185">Reference proteome</keyword>
<comment type="caution">
    <text evidence="2">The sequence shown here is derived from an EMBL/GenBank/DDBJ whole genome shotgun (WGS) entry which is preliminary data.</text>
</comment>
<feature type="domain" description="TfuA-like core" evidence="1">
    <location>
        <begin position="53"/>
        <end position="171"/>
    </location>
</feature>
<dbReference type="InterPro" id="IPR012924">
    <property type="entry name" value="TfuA_core"/>
</dbReference>
<dbReference type="AlphaFoldDB" id="A0A840P3T7"/>
<name>A0A840P3T7_9ACTN</name>
<evidence type="ECO:0000313" key="2">
    <source>
        <dbReference type="EMBL" id="MBB5133649.1"/>
    </source>
</evidence>
<dbReference type="Pfam" id="PF07812">
    <property type="entry name" value="TfuA"/>
    <property type="match status" value="1"/>
</dbReference>